<evidence type="ECO:0000256" key="1">
    <source>
        <dbReference type="SAM" id="SignalP"/>
    </source>
</evidence>
<evidence type="ECO:0000313" key="2">
    <source>
        <dbReference type="EMBL" id="SFC55309.1"/>
    </source>
</evidence>
<keyword evidence="1" id="KW-0732">Signal</keyword>
<protein>
    <recommendedName>
        <fullName evidence="4">Membrane-bound lysozyme-inhibitor of c-type lysozyme</fullName>
    </recommendedName>
</protein>
<accession>A0A1I1K2Z2</accession>
<reference evidence="2 3" key="1">
    <citation type="submission" date="2016-10" db="EMBL/GenBank/DDBJ databases">
        <authorList>
            <person name="de Groot N.N."/>
        </authorList>
    </citation>
    <scope>NUCLEOTIDE SEQUENCE [LARGE SCALE GENOMIC DNA]</scope>
    <source>
        <strain evidence="2 3">DSM 19548</strain>
    </source>
</reference>
<gene>
    <name evidence="2" type="ORF">SAMN04488094_10642</name>
</gene>
<feature type="chain" id="PRO_5011669758" description="Membrane-bound lysozyme-inhibitor of c-type lysozyme" evidence="1">
    <location>
        <begin position="23"/>
        <end position="143"/>
    </location>
</feature>
<dbReference type="AlphaFoldDB" id="A0A1I1K2Z2"/>
<sequence>MRKSAIGAILCVLMMGAVPVAAAQQIHRLSTQADLLAIGTSEVFEVLTRAGMGKADYLCAAGDFAKVRLNASNNDRLVVVYSRSPSQFVANRSAIGFRLAGSDVKTRSNWLLGPREGQVTSVGHARGLCNVARANRRLDDDDD</sequence>
<keyword evidence="3" id="KW-1185">Reference proteome</keyword>
<dbReference type="Proteomes" id="UP000198728">
    <property type="component" value="Unassembled WGS sequence"/>
</dbReference>
<evidence type="ECO:0008006" key="4">
    <source>
        <dbReference type="Google" id="ProtNLM"/>
    </source>
</evidence>
<organism evidence="2 3">
    <name type="scientific">Tropicimonas isoalkanivorans</name>
    <dbReference type="NCBI Taxonomy" id="441112"/>
    <lineage>
        <taxon>Bacteria</taxon>
        <taxon>Pseudomonadati</taxon>
        <taxon>Pseudomonadota</taxon>
        <taxon>Alphaproteobacteria</taxon>
        <taxon>Rhodobacterales</taxon>
        <taxon>Roseobacteraceae</taxon>
        <taxon>Tropicimonas</taxon>
    </lineage>
</organism>
<feature type="signal peptide" evidence="1">
    <location>
        <begin position="1"/>
        <end position="22"/>
    </location>
</feature>
<proteinExistence type="predicted"/>
<dbReference type="STRING" id="441112.SAMN04488094_10642"/>
<dbReference type="OrthoDB" id="7862366at2"/>
<dbReference type="EMBL" id="FOLG01000006">
    <property type="protein sequence ID" value="SFC55309.1"/>
    <property type="molecule type" value="Genomic_DNA"/>
</dbReference>
<dbReference type="RefSeq" id="WP_093360862.1">
    <property type="nucleotide sequence ID" value="NZ_FOLG01000006.1"/>
</dbReference>
<evidence type="ECO:0000313" key="3">
    <source>
        <dbReference type="Proteomes" id="UP000198728"/>
    </source>
</evidence>
<name>A0A1I1K2Z2_9RHOB</name>